<evidence type="ECO:0000259" key="1">
    <source>
        <dbReference type="PROSITE" id="PS51114"/>
    </source>
</evidence>
<dbReference type="GO" id="GO:0006516">
    <property type="term" value="P:glycoprotein catabolic process"/>
    <property type="evidence" value="ECO:0007669"/>
    <property type="project" value="TreeGrafter"/>
</dbReference>
<evidence type="ECO:0000313" key="3">
    <source>
        <dbReference type="Proteomes" id="UP001162131"/>
    </source>
</evidence>
<dbReference type="PANTHER" id="PTHR12125">
    <property type="entry name" value="F-BOX ONLY PROTEIN 6-LIKE PROTEIN"/>
    <property type="match status" value="1"/>
</dbReference>
<dbReference type="InterPro" id="IPR039752">
    <property type="entry name" value="F-box_only"/>
</dbReference>
<dbReference type="GO" id="GO:0036503">
    <property type="term" value="P:ERAD pathway"/>
    <property type="evidence" value="ECO:0007669"/>
    <property type="project" value="TreeGrafter"/>
</dbReference>
<feature type="domain" description="FBA" evidence="1">
    <location>
        <begin position="76"/>
        <end position="269"/>
    </location>
</feature>
<dbReference type="InterPro" id="IPR007397">
    <property type="entry name" value="F-box-assoc_dom"/>
</dbReference>
<evidence type="ECO:0000313" key="2">
    <source>
        <dbReference type="EMBL" id="CAG9315696.1"/>
    </source>
</evidence>
<name>A0AAU9IPM6_9CILI</name>
<accession>A0AAU9IPM6</accession>
<dbReference type="SUPFAM" id="SSF49785">
    <property type="entry name" value="Galactose-binding domain-like"/>
    <property type="match status" value="1"/>
</dbReference>
<keyword evidence="3" id="KW-1185">Reference proteome</keyword>
<dbReference type="EMBL" id="CAJZBQ010000014">
    <property type="protein sequence ID" value="CAG9315696.1"/>
    <property type="molecule type" value="Genomic_DNA"/>
</dbReference>
<gene>
    <name evidence="2" type="ORF">BSTOLATCC_MIC14446</name>
</gene>
<dbReference type="Proteomes" id="UP001162131">
    <property type="component" value="Unassembled WGS sequence"/>
</dbReference>
<dbReference type="GO" id="GO:0005737">
    <property type="term" value="C:cytoplasm"/>
    <property type="evidence" value="ECO:0007669"/>
    <property type="project" value="UniProtKB-ARBA"/>
</dbReference>
<dbReference type="AlphaFoldDB" id="A0AAU9IPM6"/>
<reference evidence="2" key="1">
    <citation type="submission" date="2021-09" db="EMBL/GenBank/DDBJ databases">
        <authorList>
            <consortium name="AG Swart"/>
            <person name="Singh M."/>
            <person name="Singh A."/>
            <person name="Seah K."/>
            <person name="Emmerich C."/>
        </authorList>
    </citation>
    <scope>NUCLEOTIDE SEQUENCE</scope>
    <source>
        <strain evidence="2">ATCC30299</strain>
    </source>
</reference>
<dbReference type="GO" id="GO:0031146">
    <property type="term" value="P:SCF-dependent proteasomal ubiquitin-dependent protein catabolic process"/>
    <property type="evidence" value="ECO:0007669"/>
    <property type="project" value="TreeGrafter"/>
</dbReference>
<dbReference type="Pfam" id="PF04300">
    <property type="entry name" value="FBA"/>
    <property type="match status" value="1"/>
</dbReference>
<dbReference type="GO" id="GO:0061630">
    <property type="term" value="F:ubiquitin protein ligase activity"/>
    <property type="evidence" value="ECO:0007669"/>
    <property type="project" value="TreeGrafter"/>
</dbReference>
<dbReference type="GO" id="GO:0019005">
    <property type="term" value="C:SCF ubiquitin ligase complex"/>
    <property type="evidence" value="ECO:0007669"/>
    <property type="project" value="TreeGrafter"/>
</dbReference>
<dbReference type="InterPro" id="IPR008979">
    <property type="entry name" value="Galactose-bd-like_sf"/>
</dbReference>
<dbReference type="SMART" id="SM01198">
    <property type="entry name" value="FBA"/>
    <property type="match status" value="1"/>
</dbReference>
<sequence>MNNKDLIVIFRRASEFLEISDSLNLLCLNHYFLNHLPNQEFYAYLSVSIAKIIADISASSTDVKTKLSAFLEWQPFNSCEDLFNCIKYSNNLIKNPCGSQRFDHWERIDGGNGWSIENWGCYKDNKTVFVSSYGWSTLNQTIDLPESNKKRFLLLGAYIARRVDCGADIKIEVIFYDYDHNRLDSWHIEENDIPGTGVIQSYSQLTSLNDFAHPSDSFGDLYPYKHYKLRVNIKPGKKYAIVSFSGKDTKWWAGHYGARFGYCYARIFYEE</sequence>
<dbReference type="Gene3D" id="2.60.120.260">
    <property type="entry name" value="Galactose-binding domain-like"/>
    <property type="match status" value="1"/>
</dbReference>
<organism evidence="2 3">
    <name type="scientific">Blepharisma stoltei</name>
    <dbReference type="NCBI Taxonomy" id="1481888"/>
    <lineage>
        <taxon>Eukaryota</taxon>
        <taxon>Sar</taxon>
        <taxon>Alveolata</taxon>
        <taxon>Ciliophora</taxon>
        <taxon>Postciliodesmatophora</taxon>
        <taxon>Heterotrichea</taxon>
        <taxon>Heterotrichida</taxon>
        <taxon>Blepharismidae</taxon>
        <taxon>Blepharisma</taxon>
    </lineage>
</organism>
<proteinExistence type="predicted"/>
<dbReference type="PROSITE" id="PS51114">
    <property type="entry name" value="FBA"/>
    <property type="match status" value="1"/>
</dbReference>
<dbReference type="PANTHER" id="PTHR12125:SF5">
    <property type="entry name" value="F-BOX DOMAIN-CONTAINING PROTEIN"/>
    <property type="match status" value="1"/>
</dbReference>
<comment type="caution">
    <text evidence="2">The sequence shown here is derived from an EMBL/GenBank/DDBJ whole genome shotgun (WGS) entry which is preliminary data.</text>
</comment>
<protein>
    <recommendedName>
        <fullName evidence="1">FBA domain-containing protein</fullName>
    </recommendedName>
</protein>